<dbReference type="EMBL" id="JBAWTH010000041">
    <property type="protein sequence ID" value="KAL2283762.1"/>
    <property type="molecule type" value="Genomic_DNA"/>
</dbReference>
<name>A0ABR4EMW6_9PEZI</name>
<sequence>MDISGRCPSLSPDEPTTLYRYDRWLQPRPNTQWQNLENQRLIDHSRFNSRSVYEYETTSDSEDEEIKSLHETSGSEGSETGGEEDNIIECLLKVMDDRDLRRDSIARLRQLFKSATLERLEEGTRDFKGSRILLEDRNFSRKKFRPYPRSMTPMQLYSALEKQRYPAAISSEPGGLTTTKSKQHWAATLNSGLLLLLSRVHGGSRSLKIRDGEPRRAAAFATSATTERPWTESGDCPVERRTLYISNPNEWSAFVLATTASPSQAPVLLDFIDQYFEFETAIFVDPNVRLS</sequence>
<feature type="region of interest" description="Disordered" evidence="1">
    <location>
        <begin position="53"/>
        <end position="84"/>
    </location>
</feature>
<proteinExistence type="predicted"/>
<evidence type="ECO:0000313" key="3">
    <source>
        <dbReference type="Proteomes" id="UP001600888"/>
    </source>
</evidence>
<organism evidence="2 3">
    <name type="scientific">Diaporthe vaccinii</name>
    <dbReference type="NCBI Taxonomy" id="105482"/>
    <lineage>
        <taxon>Eukaryota</taxon>
        <taxon>Fungi</taxon>
        <taxon>Dikarya</taxon>
        <taxon>Ascomycota</taxon>
        <taxon>Pezizomycotina</taxon>
        <taxon>Sordariomycetes</taxon>
        <taxon>Sordariomycetidae</taxon>
        <taxon>Diaporthales</taxon>
        <taxon>Diaporthaceae</taxon>
        <taxon>Diaporthe</taxon>
        <taxon>Diaporthe eres species complex</taxon>
    </lineage>
</organism>
<keyword evidence="3" id="KW-1185">Reference proteome</keyword>
<comment type="caution">
    <text evidence="2">The sequence shown here is derived from an EMBL/GenBank/DDBJ whole genome shotgun (WGS) entry which is preliminary data.</text>
</comment>
<accession>A0ABR4EMW6</accession>
<gene>
    <name evidence="2" type="ORF">FJTKL_09795</name>
</gene>
<protein>
    <submittedName>
        <fullName evidence="2">Uncharacterized protein</fullName>
    </submittedName>
</protein>
<dbReference type="Proteomes" id="UP001600888">
    <property type="component" value="Unassembled WGS sequence"/>
</dbReference>
<reference evidence="2 3" key="1">
    <citation type="submission" date="2024-03" db="EMBL/GenBank/DDBJ databases">
        <title>A high-quality draft genome sequence of Diaporthe vaccinii, a causative agent of upright dieback and viscid rot disease in cranberry plants.</title>
        <authorList>
            <person name="Sarrasin M."/>
            <person name="Lang B.F."/>
            <person name="Burger G."/>
        </authorList>
    </citation>
    <scope>NUCLEOTIDE SEQUENCE [LARGE SCALE GENOMIC DNA]</scope>
    <source>
        <strain evidence="2 3">IS7</strain>
    </source>
</reference>
<evidence type="ECO:0000313" key="2">
    <source>
        <dbReference type="EMBL" id="KAL2283762.1"/>
    </source>
</evidence>
<evidence type="ECO:0000256" key="1">
    <source>
        <dbReference type="SAM" id="MobiDB-lite"/>
    </source>
</evidence>